<name>A0A2P2IN35_RHIMU</name>
<reference evidence="2" key="1">
    <citation type="submission" date="2018-02" db="EMBL/GenBank/DDBJ databases">
        <title>Rhizophora mucronata_Transcriptome.</title>
        <authorList>
            <person name="Meera S.P."/>
            <person name="Sreeshan A."/>
            <person name="Augustine A."/>
        </authorList>
    </citation>
    <scope>NUCLEOTIDE SEQUENCE</scope>
    <source>
        <tissue evidence="2">Leaf</tissue>
    </source>
</reference>
<proteinExistence type="predicted"/>
<protein>
    <submittedName>
        <fullName evidence="2">Uncharacterized protein</fullName>
    </submittedName>
</protein>
<keyword evidence="1" id="KW-1133">Transmembrane helix</keyword>
<dbReference type="AlphaFoldDB" id="A0A2P2IN35"/>
<organism evidence="2">
    <name type="scientific">Rhizophora mucronata</name>
    <name type="common">Asiatic mangrove</name>
    <dbReference type="NCBI Taxonomy" id="61149"/>
    <lineage>
        <taxon>Eukaryota</taxon>
        <taxon>Viridiplantae</taxon>
        <taxon>Streptophyta</taxon>
        <taxon>Embryophyta</taxon>
        <taxon>Tracheophyta</taxon>
        <taxon>Spermatophyta</taxon>
        <taxon>Magnoliopsida</taxon>
        <taxon>eudicotyledons</taxon>
        <taxon>Gunneridae</taxon>
        <taxon>Pentapetalae</taxon>
        <taxon>rosids</taxon>
        <taxon>fabids</taxon>
        <taxon>Malpighiales</taxon>
        <taxon>Rhizophoraceae</taxon>
        <taxon>Rhizophora</taxon>
    </lineage>
</organism>
<keyword evidence="1" id="KW-0812">Transmembrane</keyword>
<feature type="transmembrane region" description="Helical" evidence="1">
    <location>
        <begin position="26"/>
        <end position="44"/>
    </location>
</feature>
<evidence type="ECO:0000256" key="1">
    <source>
        <dbReference type="SAM" id="Phobius"/>
    </source>
</evidence>
<evidence type="ECO:0000313" key="2">
    <source>
        <dbReference type="EMBL" id="MBW82606.1"/>
    </source>
</evidence>
<sequence length="48" mass="5763">MYFYLLDLDSESLVEFLRQGLSESTWIYSGLVLYYLLIVFLYMLSLQL</sequence>
<dbReference type="EMBL" id="GGEC01002123">
    <property type="protein sequence ID" value="MBW82606.1"/>
    <property type="molecule type" value="Transcribed_RNA"/>
</dbReference>
<keyword evidence="1" id="KW-0472">Membrane</keyword>
<accession>A0A2P2IN35</accession>